<feature type="domain" description="Small ribosomal subunit protein uS4 N-terminal" evidence="9">
    <location>
        <begin position="3"/>
        <end position="92"/>
    </location>
</feature>
<keyword evidence="5 7" id="KW-0687">Ribonucleoprotein</keyword>
<evidence type="ECO:0000313" key="11">
    <source>
        <dbReference type="Proteomes" id="UP000829401"/>
    </source>
</evidence>
<comment type="function">
    <text evidence="7">With S5 and S12 plays an important role in translational accuracy.</text>
</comment>
<comment type="subunit">
    <text evidence="7">Part of the 30S ribosomal subunit. Contacts protein S5. The interaction surface between S4 and S5 is involved in control of translational fidelity.</text>
</comment>
<reference evidence="11" key="1">
    <citation type="journal article" date="2022" name="G3 (Bethesda)">
        <title>Unveiling the complete genome sequence of Alicyclobacillus acidoterrestris DSM 3922T, a taint-producing strain.</title>
        <authorList>
            <person name="Leonardo I.C."/>
            <person name="Barreto Crespo M.T."/>
            <person name="Gaspar F.B."/>
        </authorList>
    </citation>
    <scope>NUCLEOTIDE SEQUENCE [LARGE SCALE GENOMIC DNA]</scope>
    <source>
        <strain evidence="11">DSM 3922</strain>
    </source>
</reference>
<dbReference type="HAMAP" id="MF_01306_B">
    <property type="entry name" value="Ribosomal_uS4_B"/>
    <property type="match status" value="1"/>
</dbReference>
<dbReference type="STRING" id="1356854.N007_08320"/>
<dbReference type="GO" id="GO:0003735">
    <property type="term" value="F:structural constituent of ribosome"/>
    <property type="evidence" value="ECO:0007669"/>
    <property type="project" value="InterPro"/>
</dbReference>
<comment type="similarity">
    <text evidence="1 7">Belongs to the universal ribosomal protein uS4 family.</text>
</comment>
<keyword evidence="2 7" id="KW-0699">rRNA-binding</keyword>
<evidence type="ECO:0000313" key="10">
    <source>
        <dbReference type="EMBL" id="UNO47317.1"/>
    </source>
</evidence>
<sequence>MSRRTGAKHKLCRTAGEALCGSPKCPVHKRPYPPGQHGPTKRVKRSEYGVQLLEKQKLRHIYAVQERQFRRYYDEAARRPGITGDTLMTILETRLDNLAYRLGFANTIDGARQLVNHGHISVNGRRVDIPSYRVHVGDVIGLTEKGAKLAIVKESLERTISRPPYLTYDEASTTGTLERIPDRSEIPVSVNETLIVEYYSR</sequence>
<dbReference type="PROSITE" id="PS50889">
    <property type="entry name" value="S4"/>
    <property type="match status" value="1"/>
</dbReference>
<dbReference type="GO" id="GO:0042274">
    <property type="term" value="P:ribosomal small subunit biogenesis"/>
    <property type="evidence" value="ECO:0007669"/>
    <property type="project" value="TreeGrafter"/>
</dbReference>
<accession>T0BXW3</accession>
<dbReference type="GO" id="GO:0019843">
    <property type="term" value="F:rRNA binding"/>
    <property type="evidence" value="ECO:0007669"/>
    <property type="project" value="UniProtKB-UniRule"/>
</dbReference>
<keyword evidence="11" id="KW-1185">Reference proteome</keyword>
<proteinExistence type="inferred from homology"/>
<dbReference type="NCBIfam" id="NF003717">
    <property type="entry name" value="PRK05327.1"/>
    <property type="match status" value="1"/>
</dbReference>
<dbReference type="PANTHER" id="PTHR11831">
    <property type="entry name" value="30S 40S RIBOSOMAL PROTEIN"/>
    <property type="match status" value="1"/>
</dbReference>
<dbReference type="KEGG" id="aaco:K1I37_11300"/>
<dbReference type="InterPro" id="IPR005709">
    <property type="entry name" value="Ribosomal_uS4_bac-type"/>
</dbReference>
<keyword evidence="3 7" id="KW-0694">RNA-binding</keyword>
<dbReference type="SMART" id="SM01390">
    <property type="entry name" value="Ribosomal_S4"/>
    <property type="match status" value="1"/>
</dbReference>
<dbReference type="SMART" id="SM00363">
    <property type="entry name" value="S4"/>
    <property type="match status" value="1"/>
</dbReference>
<dbReference type="AlphaFoldDB" id="T0BXW3"/>
<organism evidence="10 11">
    <name type="scientific">Alicyclobacillus acidoterrestris (strain ATCC 49025 / DSM 3922 / CIP 106132 / NCIMB 13137 / GD3B)</name>
    <dbReference type="NCBI Taxonomy" id="1356854"/>
    <lineage>
        <taxon>Bacteria</taxon>
        <taxon>Bacillati</taxon>
        <taxon>Bacillota</taxon>
        <taxon>Bacilli</taxon>
        <taxon>Bacillales</taxon>
        <taxon>Alicyclobacillaceae</taxon>
        <taxon>Alicyclobacillus</taxon>
    </lineage>
</organism>
<dbReference type="OrthoDB" id="9803672at2"/>
<dbReference type="InterPro" id="IPR002942">
    <property type="entry name" value="S4_RNA-bd"/>
</dbReference>
<keyword evidence="4 7" id="KW-0689">Ribosomal protein</keyword>
<feature type="domain" description="RNA-binding S4" evidence="8">
    <location>
        <begin position="93"/>
        <end position="157"/>
    </location>
</feature>
<name>T0BXW3_ALIAG</name>
<protein>
    <recommendedName>
        <fullName evidence="6 7">Small ribosomal subunit protein uS4</fullName>
    </recommendedName>
</protein>
<dbReference type="InterPro" id="IPR022801">
    <property type="entry name" value="Ribosomal_uS4"/>
</dbReference>
<evidence type="ECO:0000256" key="5">
    <source>
        <dbReference type="ARBA" id="ARBA00023274"/>
    </source>
</evidence>
<dbReference type="eggNOG" id="COG0522">
    <property type="taxonomic scope" value="Bacteria"/>
</dbReference>
<dbReference type="GO" id="GO:0006412">
    <property type="term" value="P:translation"/>
    <property type="evidence" value="ECO:0007669"/>
    <property type="project" value="UniProtKB-UniRule"/>
</dbReference>
<dbReference type="Pfam" id="PF01479">
    <property type="entry name" value="S4"/>
    <property type="match status" value="1"/>
</dbReference>
<dbReference type="PANTHER" id="PTHR11831:SF4">
    <property type="entry name" value="SMALL RIBOSOMAL SUBUNIT PROTEIN US4M"/>
    <property type="match status" value="1"/>
</dbReference>
<dbReference type="EMBL" id="CP080467">
    <property type="protein sequence ID" value="UNO47317.1"/>
    <property type="molecule type" value="Genomic_DNA"/>
</dbReference>
<evidence type="ECO:0000259" key="8">
    <source>
        <dbReference type="SMART" id="SM00363"/>
    </source>
</evidence>
<evidence type="ECO:0000256" key="4">
    <source>
        <dbReference type="ARBA" id="ARBA00022980"/>
    </source>
</evidence>
<accession>A0A9E7CYA4</accession>
<dbReference type="Pfam" id="PF00163">
    <property type="entry name" value="Ribosomal_S4"/>
    <property type="match status" value="1"/>
</dbReference>
<comment type="function">
    <text evidence="7">One of the primary rRNA binding proteins, it binds directly to 16S rRNA where it nucleates assembly of the body of the 30S subunit.</text>
</comment>
<gene>
    <name evidence="7 10" type="primary">rpsD</name>
    <name evidence="10" type="ORF">K1I37_11300</name>
</gene>
<evidence type="ECO:0000256" key="3">
    <source>
        <dbReference type="ARBA" id="ARBA00022884"/>
    </source>
</evidence>
<dbReference type="InterPro" id="IPR036986">
    <property type="entry name" value="S4_RNA-bd_sf"/>
</dbReference>
<dbReference type="NCBIfam" id="TIGR01017">
    <property type="entry name" value="rpsD_bact"/>
    <property type="match status" value="1"/>
</dbReference>
<dbReference type="Proteomes" id="UP000829401">
    <property type="component" value="Chromosome"/>
</dbReference>
<dbReference type="GO" id="GO:0015935">
    <property type="term" value="C:small ribosomal subunit"/>
    <property type="evidence" value="ECO:0007669"/>
    <property type="project" value="InterPro"/>
</dbReference>
<dbReference type="Gene3D" id="3.10.290.10">
    <property type="entry name" value="RNA-binding S4 domain"/>
    <property type="match status" value="1"/>
</dbReference>
<dbReference type="CDD" id="cd00165">
    <property type="entry name" value="S4"/>
    <property type="match status" value="1"/>
</dbReference>
<dbReference type="FunFam" id="3.10.290.10:FF:000001">
    <property type="entry name" value="30S ribosomal protein S4"/>
    <property type="match status" value="1"/>
</dbReference>
<evidence type="ECO:0000259" key="9">
    <source>
        <dbReference type="SMART" id="SM01390"/>
    </source>
</evidence>
<evidence type="ECO:0000256" key="7">
    <source>
        <dbReference type="HAMAP-Rule" id="MF_01306"/>
    </source>
</evidence>
<evidence type="ECO:0000256" key="1">
    <source>
        <dbReference type="ARBA" id="ARBA00007465"/>
    </source>
</evidence>
<evidence type="ECO:0000256" key="6">
    <source>
        <dbReference type="ARBA" id="ARBA00035254"/>
    </source>
</evidence>
<dbReference type="RefSeq" id="WP_021296727.1">
    <property type="nucleotide sequence ID" value="NZ_AURB01000134.1"/>
</dbReference>
<dbReference type="InterPro" id="IPR001912">
    <property type="entry name" value="Ribosomal_uS4_N"/>
</dbReference>
<dbReference type="Gene3D" id="1.10.1050.10">
    <property type="entry name" value="Ribosomal Protein S4 Delta 41, Chain A, domain 1"/>
    <property type="match status" value="1"/>
</dbReference>
<evidence type="ECO:0000256" key="2">
    <source>
        <dbReference type="ARBA" id="ARBA00022730"/>
    </source>
</evidence>
<dbReference type="SUPFAM" id="SSF55174">
    <property type="entry name" value="Alpha-L RNA-binding motif"/>
    <property type="match status" value="1"/>
</dbReference>